<evidence type="ECO:0000313" key="2">
    <source>
        <dbReference type="Proteomes" id="UP001528823"/>
    </source>
</evidence>
<proteinExistence type="predicted"/>
<organism evidence="1 2">
    <name type="scientific">Spartinivicinus poritis</name>
    <dbReference type="NCBI Taxonomy" id="2994640"/>
    <lineage>
        <taxon>Bacteria</taxon>
        <taxon>Pseudomonadati</taxon>
        <taxon>Pseudomonadota</taxon>
        <taxon>Gammaproteobacteria</taxon>
        <taxon>Oceanospirillales</taxon>
        <taxon>Zooshikellaceae</taxon>
        <taxon>Spartinivicinus</taxon>
    </lineage>
</organism>
<reference evidence="1 2" key="1">
    <citation type="submission" date="2022-11" db="EMBL/GenBank/DDBJ databases">
        <title>Spartinivicinus poritis sp. nov., isolated from scleractinian coral Porites lutea.</title>
        <authorList>
            <person name="Zhang G."/>
            <person name="Cai L."/>
            <person name="Wei Q."/>
        </authorList>
    </citation>
    <scope>NUCLEOTIDE SEQUENCE [LARGE SCALE GENOMIC DNA]</scope>
    <source>
        <strain evidence="1 2">A2-2</strain>
    </source>
</reference>
<evidence type="ECO:0000313" key="1">
    <source>
        <dbReference type="EMBL" id="MDE1462236.1"/>
    </source>
</evidence>
<keyword evidence="2" id="KW-1185">Reference proteome</keyword>
<dbReference type="EMBL" id="JAPMOU010000009">
    <property type="protein sequence ID" value="MDE1462236.1"/>
    <property type="molecule type" value="Genomic_DNA"/>
</dbReference>
<name>A0ABT5U792_9GAMM</name>
<accession>A0ABT5U792</accession>
<sequence length="317" mass="35494">MFYTFTHKSVLATDHSLYKRLLSLSLLLLMCLVGNAFGEEPNLPGKGYTNRIIVKFHDNKNTLVVEDYFLQWSYQQGFPLTYVKTLGTGANVYRLNEYKSATDLEQIIDLVLTNYYIEYAEPDWIMTPVYSEPEAASQQLKLNQQWHLHQQLNQSATIALLAQGYPQQTSSALLTGLQISHQQEGSFCRTNRYHHNIVATALTSLLLNQADSNHPINLLPIKLGNACQILASELVEGIIWASGVSLPGYPKNQHPAQAIVLPIALQGQCSRQLQWAIDIANSNGSVVISAQPKHHPAQPSRLLTHCRGLVPIELFSY</sequence>
<gene>
    <name evidence="1" type="ORF">ORQ98_09645</name>
</gene>
<dbReference type="Proteomes" id="UP001528823">
    <property type="component" value="Unassembled WGS sequence"/>
</dbReference>
<comment type="caution">
    <text evidence="1">The sequence shown here is derived from an EMBL/GenBank/DDBJ whole genome shotgun (WGS) entry which is preliminary data.</text>
</comment>
<protein>
    <submittedName>
        <fullName evidence="1">Uncharacterized protein</fullName>
    </submittedName>
</protein>
<dbReference type="RefSeq" id="WP_274688593.1">
    <property type="nucleotide sequence ID" value="NZ_JAPMOU010000009.1"/>
</dbReference>